<keyword evidence="4" id="KW-0720">Serine protease</keyword>
<dbReference type="RefSeq" id="WP_084912824.1">
    <property type="nucleotide sequence ID" value="NZ_CAUQAZ010000081.1"/>
</dbReference>
<dbReference type="PANTHER" id="PTHR20842">
    <property type="entry name" value="PROTEASE S51 ALPHA-ASPARTYL DIPEPTIDASE"/>
    <property type="match status" value="1"/>
</dbReference>
<protein>
    <submittedName>
        <fullName evidence="5">Peptidase E</fullName>
    </submittedName>
</protein>
<dbReference type="Gene3D" id="3.40.50.880">
    <property type="match status" value="1"/>
</dbReference>
<comment type="similarity">
    <text evidence="1">Belongs to the peptidase S51 family.</text>
</comment>
<evidence type="ECO:0000313" key="5">
    <source>
        <dbReference type="EMBL" id="ORJ24770.1"/>
    </source>
</evidence>
<dbReference type="Pfam" id="PF03575">
    <property type="entry name" value="Peptidase_S51"/>
    <property type="match status" value="1"/>
</dbReference>
<evidence type="ECO:0000313" key="6">
    <source>
        <dbReference type="Proteomes" id="UP000192536"/>
    </source>
</evidence>
<proteinExistence type="inferred from homology"/>
<organism evidence="5 6">
    <name type="scientific">Rouxiella badensis</name>
    <dbReference type="NCBI Taxonomy" id="1646377"/>
    <lineage>
        <taxon>Bacteria</taxon>
        <taxon>Pseudomonadati</taxon>
        <taxon>Pseudomonadota</taxon>
        <taxon>Gammaproteobacteria</taxon>
        <taxon>Enterobacterales</taxon>
        <taxon>Yersiniaceae</taxon>
        <taxon>Rouxiella</taxon>
    </lineage>
</organism>
<keyword evidence="2" id="KW-0645">Protease</keyword>
<reference evidence="5 6" key="1">
    <citation type="journal article" date="2017" name="Int. J. Syst. Evol. Microbiol.">
        <title>Rouxiella badensis sp. nov. and Rouxiella silvae sp. nov. isolated from peat bog soil in Germany and emendation of the genus description.</title>
        <authorList>
            <person name="Le Fleche-Mateos A."/>
            <person name="Kugler J.H."/>
            <person name="Hansen S.H."/>
            <person name="Syldatk C."/>
            <person name="Hausmann R."/>
            <person name="Lomprez F."/>
            <person name="Vandenbogaert M."/>
            <person name="Manuguerra J.C."/>
            <person name="Grimont P.A."/>
        </authorList>
    </citation>
    <scope>NUCLEOTIDE SEQUENCE [LARGE SCALE GENOMIC DNA]</scope>
    <source>
        <strain evidence="5 6">DSM 100043</strain>
    </source>
</reference>
<dbReference type="InterPro" id="IPR005320">
    <property type="entry name" value="Peptidase_S51"/>
</dbReference>
<name>A0A1X0WDA8_9GAMM</name>
<dbReference type="GO" id="GO:0006508">
    <property type="term" value="P:proteolysis"/>
    <property type="evidence" value="ECO:0007669"/>
    <property type="project" value="UniProtKB-KW"/>
</dbReference>
<dbReference type="AlphaFoldDB" id="A0A1X0WDA8"/>
<dbReference type="Proteomes" id="UP000192536">
    <property type="component" value="Unassembled WGS sequence"/>
</dbReference>
<evidence type="ECO:0000256" key="4">
    <source>
        <dbReference type="ARBA" id="ARBA00022825"/>
    </source>
</evidence>
<dbReference type="GO" id="GO:0008236">
    <property type="term" value="F:serine-type peptidase activity"/>
    <property type="evidence" value="ECO:0007669"/>
    <property type="project" value="UniProtKB-KW"/>
</dbReference>
<comment type="caution">
    <text evidence="5">The sequence shown here is derived from an EMBL/GenBank/DDBJ whole genome shotgun (WGS) entry which is preliminary data.</text>
</comment>
<dbReference type="EMBL" id="MRWE01000024">
    <property type="protein sequence ID" value="ORJ24770.1"/>
    <property type="molecule type" value="Genomic_DNA"/>
</dbReference>
<keyword evidence="3" id="KW-0378">Hydrolase</keyword>
<dbReference type="SUPFAM" id="SSF52317">
    <property type="entry name" value="Class I glutamine amidotransferase-like"/>
    <property type="match status" value="1"/>
</dbReference>
<gene>
    <name evidence="5" type="ORF">BS640_14680</name>
</gene>
<evidence type="ECO:0000256" key="3">
    <source>
        <dbReference type="ARBA" id="ARBA00022801"/>
    </source>
</evidence>
<evidence type="ECO:0000256" key="1">
    <source>
        <dbReference type="ARBA" id="ARBA00006534"/>
    </source>
</evidence>
<evidence type="ECO:0000256" key="2">
    <source>
        <dbReference type="ARBA" id="ARBA00022670"/>
    </source>
</evidence>
<dbReference type="CDD" id="cd03146">
    <property type="entry name" value="GAT1_Peptidase_E"/>
    <property type="match status" value="1"/>
</dbReference>
<keyword evidence="6" id="KW-1185">Reference proteome</keyword>
<dbReference type="PANTHER" id="PTHR20842:SF0">
    <property type="entry name" value="ALPHA-ASPARTYL DIPEPTIDASE"/>
    <property type="match status" value="1"/>
</dbReference>
<accession>A0A1X0WDA8</accession>
<sequence length="238" mass="25763">MTVNAENTVPNQVHIVAIGGETAADMQQITAIDRYILSLSQKESPQILYISTASGDVPERIEQFEKKFASAGYLVESLSFFRTPYPTVKQIDEMIARADVIFVAGGNTRAMLAVWKEFSIDQQLKSAMRHGTILCGVSAGAICWFDLGHSDSGGGYSLIPGLGLLTGVMCPHFGSEEGREESFSALLAEQNILPAYAADDGVALHFRDGKLHKIIRTDAAEHGKTLISLSDSERPTAE</sequence>
<dbReference type="InterPro" id="IPR029062">
    <property type="entry name" value="Class_I_gatase-like"/>
</dbReference>